<gene>
    <name evidence="3" type="primary">damX</name>
    <name evidence="4" type="ORF">BEL05_20580</name>
    <name evidence="3" type="ORF">TUM3794_37110</name>
</gene>
<dbReference type="SUPFAM" id="SSF52540">
    <property type="entry name" value="P-loop containing nucleoside triphosphate hydrolases"/>
    <property type="match status" value="1"/>
</dbReference>
<keyword evidence="6" id="KW-1185">Reference proteome</keyword>
<accession>A0A1E5IU41</accession>
<evidence type="ECO:0000313" key="6">
    <source>
        <dbReference type="Proteomes" id="UP000773469"/>
    </source>
</evidence>
<dbReference type="InterPro" id="IPR052026">
    <property type="entry name" value="ExeA_AAA_ATPase_DNA-bind"/>
</dbReference>
<dbReference type="Pfam" id="PF05036">
    <property type="entry name" value="SPOR"/>
    <property type="match status" value="1"/>
</dbReference>
<dbReference type="RefSeq" id="WP_069671076.1">
    <property type="nucleotide sequence ID" value="NZ_BPEU01000035.1"/>
</dbReference>
<name>A0A1E5IU41_SHECO</name>
<dbReference type="OrthoDB" id="6271962at2"/>
<evidence type="ECO:0000259" key="2">
    <source>
        <dbReference type="Pfam" id="PF13401"/>
    </source>
</evidence>
<dbReference type="Proteomes" id="UP000095230">
    <property type="component" value="Unassembled WGS sequence"/>
</dbReference>
<dbReference type="STRING" id="23.BEL05_20580"/>
<dbReference type="PANTHER" id="PTHR35894">
    <property type="entry name" value="GENERAL SECRETION PATHWAY PROTEIN A-RELATED"/>
    <property type="match status" value="1"/>
</dbReference>
<reference evidence="3 6" key="2">
    <citation type="submission" date="2021-05" db="EMBL/GenBank/DDBJ databases">
        <title>Molecular characterization for Shewanella algae harboring chromosomal blaOXA-55-like strains isolated from clinical and environment sample.</title>
        <authorList>
            <person name="Ohama Y."/>
            <person name="Aoki K."/>
            <person name="Harada S."/>
            <person name="Moriya K."/>
            <person name="Ishii Y."/>
            <person name="Tateda K."/>
        </authorList>
    </citation>
    <scope>NUCLEOTIDE SEQUENCE [LARGE SCALE GENOMIC DNA]</scope>
    <source>
        <strain evidence="3 6">MBTL60-118</strain>
    </source>
</reference>
<dbReference type="GO" id="GO:0042834">
    <property type="term" value="F:peptidoglycan binding"/>
    <property type="evidence" value="ECO:0007669"/>
    <property type="project" value="InterPro"/>
</dbReference>
<dbReference type="InterPro" id="IPR007730">
    <property type="entry name" value="SPOR-like_dom"/>
</dbReference>
<comment type="caution">
    <text evidence="4">The sequence shown here is derived from an EMBL/GenBank/DDBJ whole genome shotgun (WGS) entry which is preliminary data.</text>
</comment>
<feature type="domain" description="ORC1/DEAH AAA+ ATPase" evidence="2">
    <location>
        <begin position="26"/>
        <end position="144"/>
    </location>
</feature>
<dbReference type="GO" id="GO:0016887">
    <property type="term" value="F:ATP hydrolysis activity"/>
    <property type="evidence" value="ECO:0007669"/>
    <property type="project" value="InterPro"/>
</dbReference>
<reference evidence="4 5" key="1">
    <citation type="submission" date="2016-07" db="EMBL/GenBank/DDBJ databases">
        <title>Whole-genome of two Shewanella species isolated from a digestive organ of sea cucumber Apostichopus japonicus Selenka 1867.</title>
        <authorList>
            <person name="Hong H.-H."/>
            <person name="Choi H."/>
            <person name="Cheon S."/>
            <person name="Oh J.-S."/>
            <person name="Lee H.-G."/>
            <person name="Park C."/>
        </authorList>
    </citation>
    <scope>NUCLEOTIDE SEQUENCE [LARGE SCALE GENOMIC DNA]</scope>
    <source>
        <strain evidence="4 5">CSB03KR</strain>
    </source>
</reference>
<proteinExistence type="predicted"/>
<dbReference type="AlphaFoldDB" id="A0A1E5IU41"/>
<evidence type="ECO:0000259" key="1">
    <source>
        <dbReference type="Pfam" id="PF05036"/>
    </source>
</evidence>
<protein>
    <submittedName>
        <fullName evidence="3">ATPase AAA</fullName>
    </submittedName>
</protein>
<dbReference type="InterPro" id="IPR049945">
    <property type="entry name" value="AAA_22"/>
</dbReference>
<dbReference type="Gene3D" id="3.30.70.1070">
    <property type="entry name" value="Sporulation related repeat"/>
    <property type="match status" value="1"/>
</dbReference>
<evidence type="ECO:0000313" key="3">
    <source>
        <dbReference type="EMBL" id="GIU45851.1"/>
    </source>
</evidence>
<dbReference type="Proteomes" id="UP000773469">
    <property type="component" value="Unassembled WGS sequence"/>
</dbReference>
<dbReference type="EMBL" id="BPEU01000035">
    <property type="protein sequence ID" value="GIU45851.1"/>
    <property type="molecule type" value="Genomic_DNA"/>
</dbReference>
<sequence length="478" mass="53042">MTFQTSVLLPSQEALLHRLQHVALYGQQLTVLVGDDGAGKTTLVTALVDELEHVSSALVTCPMHADSNEIRRKILVQLLSEPVFDDEIPLPETLLQFADVLPHACHIVLDDAHLMPLALWAECMVLSQIVVSGKQINLTLTTNQAFLSQLLAQLPESQHELVLPMNVEALPEKEREALYYTLLSRSEQTPFTPRDIVRQQLQLQSGLPVEVVNLLYLALNDTPQAKAVNRWRLPIAIGLGILVALAIVYALLEEDEFVTLGRENTVAEIQASRENYAYGEELLHRYFAERQNAYTAALAGNKNQDSASVTDNIEPIEIDIDVATKVAKSANITTIEESAPEPVTQTDVQADAVEVFAATEPVPIIQAEVEVISKAGNTIDLSQQSHEPIGYTLQLASVKQLKSLNQVLAQIDAPKLVKVARYKRRWVVLYGEFASVELARQQAKQLVNTKGIAQPWLRAWADLSQYELQQSLPTREIH</sequence>
<evidence type="ECO:0000313" key="5">
    <source>
        <dbReference type="Proteomes" id="UP000095230"/>
    </source>
</evidence>
<dbReference type="Gene3D" id="3.40.50.300">
    <property type="entry name" value="P-loop containing nucleotide triphosphate hydrolases"/>
    <property type="match status" value="1"/>
</dbReference>
<dbReference type="PANTHER" id="PTHR35894:SF5">
    <property type="entry name" value="MU-LIKE PROPHAGE FLUMU DNA TRANSPOSITION PROTEIN B"/>
    <property type="match status" value="1"/>
</dbReference>
<organism evidence="4 5">
    <name type="scientific">Shewanella colwelliana</name>
    <name type="common">Alteromonas colwelliana</name>
    <dbReference type="NCBI Taxonomy" id="23"/>
    <lineage>
        <taxon>Bacteria</taxon>
        <taxon>Pseudomonadati</taxon>
        <taxon>Pseudomonadota</taxon>
        <taxon>Gammaproteobacteria</taxon>
        <taxon>Alteromonadales</taxon>
        <taxon>Shewanellaceae</taxon>
        <taxon>Shewanella</taxon>
    </lineage>
</organism>
<evidence type="ECO:0000313" key="4">
    <source>
        <dbReference type="EMBL" id="OEG74074.1"/>
    </source>
</evidence>
<dbReference type="InterPro" id="IPR036680">
    <property type="entry name" value="SPOR-like_sf"/>
</dbReference>
<dbReference type="Pfam" id="PF13401">
    <property type="entry name" value="AAA_22"/>
    <property type="match status" value="1"/>
</dbReference>
<dbReference type="EMBL" id="MCBT01000027">
    <property type="protein sequence ID" value="OEG74074.1"/>
    <property type="molecule type" value="Genomic_DNA"/>
</dbReference>
<dbReference type="InterPro" id="IPR027417">
    <property type="entry name" value="P-loop_NTPase"/>
</dbReference>
<feature type="domain" description="SPOR" evidence="1">
    <location>
        <begin position="389"/>
        <end position="458"/>
    </location>
</feature>